<evidence type="ECO:0000256" key="10">
    <source>
        <dbReference type="ARBA" id="ARBA00048679"/>
    </source>
</evidence>
<evidence type="ECO:0000256" key="7">
    <source>
        <dbReference type="ARBA" id="ARBA00022840"/>
    </source>
</evidence>
<evidence type="ECO:0000256" key="3">
    <source>
        <dbReference type="ARBA" id="ARBA00022527"/>
    </source>
</evidence>
<accession>A0A7L1UHY7</accession>
<feature type="non-terminal residue" evidence="11">
    <location>
        <position position="60"/>
    </location>
</feature>
<name>A0A7L1UHY7_PHANI</name>
<protein>
    <recommendedName>
        <fullName evidence="2">non-specific serine/threonine protein kinase</fullName>
        <ecNumber evidence="2">2.7.11.1</ecNumber>
    </recommendedName>
</protein>
<evidence type="ECO:0000256" key="6">
    <source>
        <dbReference type="ARBA" id="ARBA00022777"/>
    </source>
</evidence>
<comment type="catalytic activity">
    <reaction evidence="10">
        <text>L-seryl-[protein] + ATP = O-phospho-L-seryl-[protein] + ADP + H(+)</text>
        <dbReference type="Rhea" id="RHEA:17989"/>
        <dbReference type="Rhea" id="RHEA-COMP:9863"/>
        <dbReference type="Rhea" id="RHEA-COMP:11604"/>
        <dbReference type="ChEBI" id="CHEBI:15378"/>
        <dbReference type="ChEBI" id="CHEBI:29999"/>
        <dbReference type="ChEBI" id="CHEBI:30616"/>
        <dbReference type="ChEBI" id="CHEBI:83421"/>
        <dbReference type="ChEBI" id="CHEBI:456216"/>
        <dbReference type="EC" id="2.7.11.1"/>
    </reaction>
</comment>
<gene>
    <name evidence="11" type="primary">Pim1_1</name>
    <name evidence="11" type="ORF">PHANIT_R12972</name>
</gene>
<dbReference type="EMBL" id="VXBQ01015057">
    <property type="protein sequence ID" value="NXO72570.1"/>
    <property type="molecule type" value="Genomic_DNA"/>
</dbReference>
<evidence type="ECO:0000256" key="8">
    <source>
        <dbReference type="ARBA" id="ARBA00022842"/>
    </source>
</evidence>
<dbReference type="PANTHER" id="PTHR22984">
    <property type="entry name" value="SERINE/THREONINE-PROTEIN KINASE PIM"/>
    <property type="match status" value="1"/>
</dbReference>
<keyword evidence="3" id="KW-0723">Serine/threonine-protein kinase</keyword>
<dbReference type="GO" id="GO:0005737">
    <property type="term" value="C:cytoplasm"/>
    <property type="evidence" value="ECO:0007669"/>
    <property type="project" value="TreeGrafter"/>
</dbReference>
<keyword evidence="8" id="KW-0460">Magnesium</keyword>
<dbReference type="GO" id="GO:0005524">
    <property type="term" value="F:ATP binding"/>
    <property type="evidence" value="ECO:0007669"/>
    <property type="project" value="UniProtKB-KW"/>
</dbReference>
<evidence type="ECO:0000256" key="2">
    <source>
        <dbReference type="ARBA" id="ARBA00012513"/>
    </source>
</evidence>
<dbReference type="PANTHER" id="PTHR22984:SF29">
    <property type="entry name" value="SERINE_THREONINE-PROTEIN KINASE PIM-1"/>
    <property type="match status" value="1"/>
</dbReference>
<keyword evidence="7" id="KW-0067">ATP-binding</keyword>
<feature type="non-terminal residue" evidence="11">
    <location>
        <position position="1"/>
    </location>
</feature>
<evidence type="ECO:0000313" key="11">
    <source>
        <dbReference type="EMBL" id="NXO72570.1"/>
    </source>
</evidence>
<keyword evidence="6 11" id="KW-0418">Kinase</keyword>
<reference evidence="11 12" key="1">
    <citation type="submission" date="2019-09" db="EMBL/GenBank/DDBJ databases">
        <title>Bird 10,000 Genomes (B10K) Project - Family phase.</title>
        <authorList>
            <person name="Zhang G."/>
        </authorList>
    </citation>
    <scope>NUCLEOTIDE SEQUENCE [LARGE SCALE GENOMIC DNA]</scope>
    <source>
        <strain evidence="11">B10K-DU-002-32</strain>
        <tissue evidence="11">Muscle</tissue>
    </source>
</reference>
<evidence type="ECO:0000256" key="1">
    <source>
        <dbReference type="ARBA" id="ARBA00001946"/>
    </source>
</evidence>
<comment type="cofactor">
    <cofactor evidence="1">
        <name>Mg(2+)</name>
        <dbReference type="ChEBI" id="CHEBI:18420"/>
    </cofactor>
</comment>
<dbReference type="InterPro" id="IPR051138">
    <property type="entry name" value="PIM_Ser/Thr_kinase"/>
</dbReference>
<evidence type="ECO:0000256" key="9">
    <source>
        <dbReference type="ARBA" id="ARBA00047899"/>
    </source>
</evidence>
<dbReference type="EC" id="2.7.11.1" evidence="2"/>
<evidence type="ECO:0000256" key="4">
    <source>
        <dbReference type="ARBA" id="ARBA00022679"/>
    </source>
</evidence>
<sequence>VAIKRVPRDRIRQWGELPNGARVPLEIVLLDRVSTGCAGVIQLLEWVELPNSFLLVLERP</sequence>
<comment type="catalytic activity">
    <reaction evidence="9">
        <text>L-threonyl-[protein] + ATP = O-phospho-L-threonyl-[protein] + ADP + H(+)</text>
        <dbReference type="Rhea" id="RHEA:46608"/>
        <dbReference type="Rhea" id="RHEA-COMP:11060"/>
        <dbReference type="Rhea" id="RHEA-COMP:11605"/>
        <dbReference type="ChEBI" id="CHEBI:15378"/>
        <dbReference type="ChEBI" id="CHEBI:30013"/>
        <dbReference type="ChEBI" id="CHEBI:30616"/>
        <dbReference type="ChEBI" id="CHEBI:61977"/>
        <dbReference type="ChEBI" id="CHEBI:456216"/>
        <dbReference type="EC" id="2.7.11.1"/>
    </reaction>
</comment>
<keyword evidence="4" id="KW-0808">Transferase</keyword>
<dbReference type="AlphaFoldDB" id="A0A7L1UHY7"/>
<organism evidence="11 12">
    <name type="scientific">Phainopepla nitens</name>
    <name type="common">Phainopepla</name>
    <dbReference type="NCBI Taxonomy" id="161653"/>
    <lineage>
        <taxon>Eukaryota</taxon>
        <taxon>Metazoa</taxon>
        <taxon>Chordata</taxon>
        <taxon>Craniata</taxon>
        <taxon>Vertebrata</taxon>
        <taxon>Euteleostomi</taxon>
        <taxon>Archelosauria</taxon>
        <taxon>Archosauria</taxon>
        <taxon>Dinosauria</taxon>
        <taxon>Saurischia</taxon>
        <taxon>Theropoda</taxon>
        <taxon>Coelurosauria</taxon>
        <taxon>Aves</taxon>
        <taxon>Neognathae</taxon>
        <taxon>Neoaves</taxon>
        <taxon>Telluraves</taxon>
        <taxon>Australaves</taxon>
        <taxon>Passeriformes</taxon>
        <taxon>Bombycillidae</taxon>
        <taxon>Phainopepla</taxon>
    </lineage>
</organism>
<proteinExistence type="predicted"/>
<evidence type="ECO:0000313" key="12">
    <source>
        <dbReference type="Proteomes" id="UP000579685"/>
    </source>
</evidence>
<dbReference type="GO" id="GO:0004674">
    <property type="term" value="F:protein serine/threonine kinase activity"/>
    <property type="evidence" value="ECO:0007669"/>
    <property type="project" value="UniProtKB-KW"/>
</dbReference>
<keyword evidence="5" id="KW-0547">Nucleotide-binding</keyword>
<evidence type="ECO:0000256" key="5">
    <source>
        <dbReference type="ARBA" id="ARBA00022741"/>
    </source>
</evidence>
<keyword evidence="12" id="KW-1185">Reference proteome</keyword>
<comment type="caution">
    <text evidence="11">The sequence shown here is derived from an EMBL/GenBank/DDBJ whole genome shotgun (WGS) entry which is preliminary data.</text>
</comment>
<dbReference type="Proteomes" id="UP000579685">
    <property type="component" value="Unassembled WGS sequence"/>
</dbReference>
<dbReference type="Gene3D" id="3.30.200.20">
    <property type="entry name" value="Phosphorylase Kinase, domain 1"/>
    <property type="match status" value="1"/>
</dbReference>